<name>A0AAD7EGG6_9AGAR</name>
<evidence type="ECO:0000256" key="1">
    <source>
        <dbReference type="SAM" id="MobiDB-lite"/>
    </source>
</evidence>
<feature type="compositionally biased region" description="Basic and acidic residues" evidence="1">
    <location>
        <begin position="98"/>
        <end position="120"/>
    </location>
</feature>
<comment type="caution">
    <text evidence="2">The sequence shown here is derived from an EMBL/GenBank/DDBJ whole genome shotgun (WGS) entry which is preliminary data.</text>
</comment>
<feature type="region of interest" description="Disordered" evidence="1">
    <location>
        <begin position="24"/>
        <end position="127"/>
    </location>
</feature>
<dbReference type="EMBL" id="JARIHO010000047">
    <property type="protein sequence ID" value="KAJ7323193.1"/>
    <property type="molecule type" value="Genomic_DNA"/>
</dbReference>
<protein>
    <submittedName>
        <fullName evidence="2">Uncharacterized protein</fullName>
    </submittedName>
</protein>
<keyword evidence="3" id="KW-1185">Reference proteome</keyword>
<organism evidence="2 3">
    <name type="scientific">Mycena albidolilacea</name>
    <dbReference type="NCBI Taxonomy" id="1033008"/>
    <lineage>
        <taxon>Eukaryota</taxon>
        <taxon>Fungi</taxon>
        <taxon>Dikarya</taxon>
        <taxon>Basidiomycota</taxon>
        <taxon>Agaricomycotina</taxon>
        <taxon>Agaricomycetes</taxon>
        <taxon>Agaricomycetidae</taxon>
        <taxon>Agaricales</taxon>
        <taxon>Marasmiineae</taxon>
        <taxon>Mycenaceae</taxon>
        <taxon>Mycena</taxon>
    </lineage>
</organism>
<gene>
    <name evidence="2" type="ORF">DFH08DRAFT_969280</name>
</gene>
<feature type="compositionally biased region" description="Low complexity" evidence="1">
    <location>
        <begin position="24"/>
        <end position="53"/>
    </location>
</feature>
<proteinExistence type="predicted"/>
<reference evidence="2" key="1">
    <citation type="submission" date="2023-03" db="EMBL/GenBank/DDBJ databases">
        <title>Massive genome expansion in bonnet fungi (Mycena s.s.) driven by repeated elements and novel gene families across ecological guilds.</title>
        <authorList>
            <consortium name="Lawrence Berkeley National Laboratory"/>
            <person name="Harder C.B."/>
            <person name="Miyauchi S."/>
            <person name="Viragh M."/>
            <person name="Kuo A."/>
            <person name="Thoen E."/>
            <person name="Andreopoulos B."/>
            <person name="Lu D."/>
            <person name="Skrede I."/>
            <person name="Drula E."/>
            <person name="Henrissat B."/>
            <person name="Morin E."/>
            <person name="Kohler A."/>
            <person name="Barry K."/>
            <person name="LaButti K."/>
            <person name="Morin E."/>
            <person name="Salamov A."/>
            <person name="Lipzen A."/>
            <person name="Mereny Z."/>
            <person name="Hegedus B."/>
            <person name="Baldrian P."/>
            <person name="Stursova M."/>
            <person name="Weitz H."/>
            <person name="Taylor A."/>
            <person name="Grigoriev I.V."/>
            <person name="Nagy L.G."/>
            <person name="Martin F."/>
            <person name="Kauserud H."/>
        </authorList>
    </citation>
    <scope>NUCLEOTIDE SEQUENCE</scope>
    <source>
        <strain evidence="2">CBHHK002</strain>
    </source>
</reference>
<dbReference type="AlphaFoldDB" id="A0AAD7EGG6"/>
<sequence>MPPLRARSSLPPLRLARSPLLPSSSWICTQPHSPASSPSSSSFFSLPISSLPPSSSPPSSSPSSHLPRQAIPAISRPWTQALGASASTVDGYGQLRGADPDTCKREEGQRREREDTESRTKTSPTQDVTMWGWCRRGRKEVQQLEAVDWC</sequence>
<evidence type="ECO:0000313" key="3">
    <source>
        <dbReference type="Proteomes" id="UP001218218"/>
    </source>
</evidence>
<accession>A0AAD7EGG6</accession>
<dbReference type="Proteomes" id="UP001218218">
    <property type="component" value="Unassembled WGS sequence"/>
</dbReference>
<evidence type="ECO:0000313" key="2">
    <source>
        <dbReference type="EMBL" id="KAJ7323193.1"/>
    </source>
</evidence>